<dbReference type="InterPro" id="IPR011856">
    <property type="entry name" value="tRNA_endonuc-like_dom_sf"/>
</dbReference>
<dbReference type="SUPFAM" id="SSF52980">
    <property type="entry name" value="Restriction endonuclease-like"/>
    <property type="match status" value="1"/>
</dbReference>
<dbReference type="CDD" id="cd20736">
    <property type="entry name" value="PoNe_Nuclease"/>
    <property type="match status" value="1"/>
</dbReference>
<dbReference type="PANTHER" id="PTHR34039:SF1">
    <property type="entry name" value="UPF0102 PROTEIN YRAN"/>
    <property type="match status" value="1"/>
</dbReference>
<dbReference type="Pfam" id="PF02021">
    <property type="entry name" value="UPF0102"/>
    <property type="match status" value="1"/>
</dbReference>
<comment type="similarity">
    <text evidence="1 2">Belongs to the UPF0102 family.</text>
</comment>
<organism evidence="3 4">
    <name type="scientific">Dehalobacterium formicoaceticum</name>
    <dbReference type="NCBI Taxonomy" id="51515"/>
    <lineage>
        <taxon>Bacteria</taxon>
        <taxon>Bacillati</taxon>
        <taxon>Bacillota</taxon>
        <taxon>Clostridia</taxon>
        <taxon>Eubacteriales</taxon>
        <taxon>Peptococcaceae</taxon>
        <taxon>Dehalobacterium</taxon>
    </lineage>
</organism>
<sequence length="120" mass="13687">MTYTRLATGKLGEDMAAAELKQRGYRIVSRNFRCRLGEIDIIGELDGRLIFIEVKTRTSLAFGLPQETVHYRKQEKIKKVAQFYLAATGQFQRDIGFCVVAVQLDQEGKVKKIEVIEDAF</sequence>
<dbReference type="EMBL" id="JANPWE010000001">
    <property type="protein sequence ID" value="MCR6544669.1"/>
    <property type="molecule type" value="Genomic_DNA"/>
</dbReference>
<name>A0ABT1Y1C9_9FIRM</name>
<keyword evidence="4" id="KW-1185">Reference proteome</keyword>
<dbReference type="PANTHER" id="PTHR34039">
    <property type="entry name" value="UPF0102 PROTEIN YRAN"/>
    <property type="match status" value="1"/>
</dbReference>
<dbReference type="NCBIfam" id="NF009150">
    <property type="entry name" value="PRK12497.1-3"/>
    <property type="match status" value="1"/>
</dbReference>
<proteinExistence type="inferred from homology"/>
<evidence type="ECO:0000256" key="2">
    <source>
        <dbReference type="HAMAP-Rule" id="MF_00048"/>
    </source>
</evidence>
<dbReference type="Proteomes" id="UP001524944">
    <property type="component" value="Unassembled WGS sequence"/>
</dbReference>
<dbReference type="RefSeq" id="WP_198306498.1">
    <property type="nucleotide sequence ID" value="NZ_CP022121.1"/>
</dbReference>
<evidence type="ECO:0000313" key="3">
    <source>
        <dbReference type="EMBL" id="MCR6544669.1"/>
    </source>
</evidence>
<evidence type="ECO:0000256" key="1">
    <source>
        <dbReference type="ARBA" id="ARBA00006738"/>
    </source>
</evidence>
<dbReference type="Gene3D" id="3.40.1350.10">
    <property type="match status" value="1"/>
</dbReference>
<dbReference type="InterPro" id="IPR003509">
    <property type="entry name" value="UPF0102_YraN-like"/>
</dbReference>
<gene>
    <name evidence="3" type="ORF">NVS47_03920</name>
</gene>
<accession>A0ABT1Y1C9</accession>
<reference evidence="3 4" key="1">
    <citation type="submission" date="2022-08" db="EMBL/GenBank/DDBJ databases">
        <title>Proteogenomics of the novel Dehalobacterium formicoaceticum strain EZ94 highlights a key role of methyltransferases during anaerobic dichloromethane degradation.</title>
        <authorList>
            <person name="Wasmund K."/>
        </authorList>
    </citation>
    <scope>NUCLEOTIDE SEQUENCE [LARGE SCALE GENOMIC DNA]</scope>
    <source>
        <strain evidence="3 4">EZ94</strain>
    </source>
</reference>
<dbReference type="InterPro" id="IPR011335">
    <property type="entry name" value="Restrct_endonuc-II-like"/>
</dbReference>
<protein>
    <recommendedName>
        <fullName evidence="2">UPF0102 protein NVS47_03920</fullName>
    </recommendedName>
</protein>
<dbReference type="NCBIfam" id="NF009154">
    <property type="entry name" value="PRK12497.3-3"/>
    <property type="match status" value="1"/>
</dbReference>
<evidence type="ECO:0000313" key="4">
    <source>
        <dbReference type="Proteomes" id="UP001524944"/>
    </source>
</evidence>
<comment type="caution">
    <text evidence="3">The sequence shown here is derived from an EMBL/GenBank/DDBJ whole genome shotgun (WGS) entry which is preliminary data.</text>
</comment>
<dbReference type="HAMAP" id="MF_00048">
    <property type="entry name" value="UPF0102"/>
    <property type="match status" value="1"/>
</dbReference>